<protein>
    <submittedName>
        <fullName evidence="1">Uncharacterized protein</fullName>
    </submittedName>
</protein>
<accession>A0A120AGA8</accession>
<name>A0A120AGA8_9GAMM</name>
<dbReference type="Proteomes" id="UP000023435">
    <property type="component" value="Unassembled WGS sequence"/>
</dbReference>
<organism evidence="1 2">
    <name type="scientific">Lysobacter capsici AZ78</name>
    <dbReference type="NCBI Taxonomy" id="1444315"/>
    <lineage>
        <taxon>Bacteria</taxon>
        <taxon>Pseudomonadati</taxon>
        <taxon>Pseudomonadota</taxon>
        <taxon>Gammaproteobacteria</taxon>
        <taxon>Lysobacterales</taxon>
        <taxon>Lysobacteraceae</taxon>
        <taxon>Lysobacter</taxon>
    </lineage>
</organism>
<proteinExistence type="predicted"/>
<dbReference type="EMBL" id="JAJA02000001">
    <property type="protein sequence ID" value="KWS04310.1"/>
    <property type="molecule type" value="Genomic_DNA"/>
</dbReference>
<reference evidence="1 2" key="1">
    <citation type="journal article" date="2014" name="Genome Announc.">
        <title>Draft Genome Sequence of Lysobacter capsici AZ78, a Bacterium Antagonistic to Plant-Pathogenic Oomycetes.</title>
        <authorList>
            <person name="Puopolo G."/>
            <person name="Sonego P."/>
            <person name="Engelen K."/>
            <person name="Pertot I."/>
        </authorList>
    </citation>
    <scope>NUCLEOTIDE SEQUENCE [LARGE SCALE GENOMIC DNA]</scope>
    <source>
        <strain evidence="1 2">AZ78</strain>
    </source>
</reference>
<dbReference type="AlphaFoldDB" id="A0A120AGA8"/>
<evidence type="ECO:0000313" key="1">
    <source>
        <dbReference type="EMBL" id="KWS04310.1"/>
    </source>
</evidence>
<keyword evidence="2" id="KW-1185">Reference proteome</keyword>
<sequence>MLAADIQSASDVSEEMKEHFEYRFNNLLNRIKAAVLKRSDVAFTLG</sequence>
<comment type="caution">
    <text evidence="1">The sequence shown here is derived from an EMBL/GenBank/DDBJ whole genome shotgun (WGS) entry which is preliminary data.</text>
</comment>
<evidence type="ECO:0000313" key="2">
    <source>
        <dbReference type="Proteomes" id="UP000023435"/>
    </source>
</evidence>
<gene>
    <name evidence="1" type="ORF">AZ78_1859</name>
</gene>